<evidence type="ECO:0000313" key="2">
    <source>
        <dbReference type="EMBL" id="KAA0046527.1"/>
    </source>
</evidence>
<dbReference type="OrthoDB" id="7614122at2759"/>
<dbReference type="Proteomes" id="UP000321393">
    <property type="component" value="Unassembled WGS sequence"/>
</dbReference>
<comment type="caution">
    <text evidence="2">The sequence shown here is derived from an EMBL/GenBank/DDBJ whole genome shotgun (WGS) entry which is preliminary data.</text>
</comment>
<feature type="region of interest" description="Disordered" evidence="1">
    <location>
        <begin position="163"/>
        <end position="186"/>
    </location>
</feature>
<dbReference type="AlphaFoldDB" id="A0A5A7TX91"/>
<dbReference type="Pfam" id="PF14223">
    <property type="entry name" value="Retrotran_gag_2"/>
    <property type="match status" value="1"/>
</dbReference>
<name>A0A5A7TX91_CUCMM</name>
<evidence type="ECO:0000313" key="3">
    <source>
        <dbReference type="Proteomes" id="UP000321393"/>
    </source>
</evidence>
<sequence length="274" mass="31102">MEIIREGLSISCPPVLDGKNYSYQKPHMISFLKTLDGTAWRAVVARGEPSMIIVDGQSVPKSEVYLTDAEEQASVRNSRVINAIFIDVNLNVFKLINSCNSAKEAWKILEVAYEGTAKVKIFKLQLVTSKFEALKMSEDESVAENNERIMEIANESFNLGEKRRRDSESYNRRNNENSNRRDGDNFRRKDGEGRIFKCRECGGVYHYQAECPTFLRKQKKNFRATLFDEDTDDSEENDGGTNAFLVNITEIDSIVKDESEDTEGESESDLTSTS</sequence>
<gene>
    <name evidence="2" type="ORF">E6C27_scaffold114G00440</name>
</gene>
<evidence type="ECO:0000256" key="1">
    <source>
        <dbReference type="SAM" id="MobiDB-lite"/>
    </source>
</evidence>
<dbReference type="EMBL" id="SSTE01014001">
    <property type="protein sequence ID" value="KAA0046527.1"/>
    <property type="molecule type" value="Genomic_DNA"/>
</dbReference>
<accession>A0A5A7TX91</accession>
<organism evidence="2 3">
    <name type="scientific">Cucumis melo var. makuwa</name>
    <name type="common">Oriental melon</name>
    <dbReference type="NCBI Taxonomy" id="1194695"/>
    <lineage>
        <taxon>Eukaryota</taxon>
        <taxon>Viridiplantae</taxon>
        <taxon>Streptophyta</taxon>
        <taxon>Embryophyta</taxon>
        <taxon>Tracheophyta</taxon>
        <taxon>Spermatophyta</taxon>
        <taxon>Magnoliopsida</taxon>
        <taxon>eudicotyledons</taxon>
        <taxon>Gunneridae</taxon>
        <taxon>Pentapetalae</taxon>
        <taxon>rosids</taxon>
        <taxon>fabids</taxon>
        <taxon>Cucurbitales</taxon>
        <taxon>Cucurbitaceae</taxon>
        <taxon>Benincaseae</taxon>
        <taxon>Cucumis</taxon>
    </lineage>
</organism>
<dbReference type="PANTHER" id="PTHR34676">
    <property type="entry name" value="DUF4219 DOMAIN-CONTAINING PROTEIN-RELATED"/>
    <property type="match status" value="1"/>
</dbReference>
<feature type="region of interest" description="Disordered" evidence="1">
    <location>
        <begin position="252"/>
        <end position="274"/>
    </location>
</feature>
<reference evidence="2 3" key="1">
    <citation type="submission" date="2019-08" db="EMBL/GenBank/DDBJ databases">
        <title>Draft genome sequences of two oriental melons (Cucumis melo L. var makuwa).</title>
        <authorList>
            <person name="Kwon S.-Y."/>
        </authorList>
    </citation>
    <scope>NUCLEOTIDE SEQUENCE [LARGE SCALE GENOMIC DNA]</scope>
    <source>
        <strain evidence="3">cv. SW 3</strain>
        <tissue evidence="2">Leaf</tissue>
    </source>
</reference>
<feature type="compositionally biased region" description="Acidic residues" evidence="1">
    <location>
        <begin position="258"/>
        <end position="268"/>
    </location>
</feature>
<proteinExistence type="predicted"/>
<dbReference type="PANTHER" id="PTHR34676:SF8">
    <property type="entry name" value="TRANSMEMBRANE PROTEIN"/>
    <property type="match status" value="1"/>
</dbReference>
<protein>
    <submittedName>
        <fullName evidence="2">Gag-pol polyprotein</fullName>
    </submittedName>
</protein>